<dbReference type="Proteomes" id="UP000829685">
    <property type="component" value="Unassembled WGS sequence"/>
</dbReference>
<proteinExistence type="predicted"/>
<comment type="caution">
    <text evidence="5">The sequence shown here is derived from an EMBL/GenBank/DDBJ whole genome shotgun (WGS) entry which is preliminary data.</text>
</comment>
<dbReference type="EMBL" id="JAFIMR010000054">
    <property type="protein sequence ID" value="KAI1854339.1"/>
    <property type="molecule type" value="Genomic_DNA"/>
</dbReference>
<keyword evidence="2" id="KW-0808">Transferase</keyword>
<dbReference type="PANTHER" id="PTHR12215">
    <property type="entry name" value="PHOSPHOPANTETHEINE TRANSFERASE"/>
    <property type="match status" value="1"/>
</dbReference>
<dbReference type="InterPro" id="IPR055066">
    <property type="entry name" value="AASDHPPT_N"/>
</dbReference>
<keyword evidence="6" id="KW-1185">Reference proteome</keyword>
<dbReference type="Pfam" id="PF22624">
    <property type="entry name" value="AASDHPPT_N"/>
    <property type="match status" value="1"/>
</dbReference>
<gene>
    <name evidence="5" type="ORF">JX265_012508</name>
</gene>
<organism evidence="5 6">
    <name type="scientific">Neoarthrinium moseri</name>
    <dbReference type="NCBI Taxonomy" id="1658444"/>
    <lineage>
        <taxon>Eukaryota</taxon>
        <taxon>Fungi</taxon>
        <taxon>Dikarya</taxon>
        <taxon>Ascomycota</taxon>
        <taxon>Pezizomycotina</taxon>
        <taxon>Sordariomycetes</taxon>
        <taxon>Xylariomycetidae</taxon>
        <taxon>Amphisphaeriales</taxon>
        <taxon>Apiosporaceae</taxon>
        <taxon>Neoarthrinium</taxon>
    </lineage>
</organism>
<name>A0A9P9WA15_9PEZI</name>
<evidence type="ECO:0000256" key="1">
    <source>
        <dbReference type="ARBA" id="ARBA00013172"/>
    </source>
</evidence>
<dbReference type="InterPro" id="IPR008278">
    <property type="entry name" value="4-PPantetheinyl_Trfase_dom"/>
</dbReference>
<sequence>MASEGPVLIQWIVDTRSLWPEATKTAQLEDVAPQYLALLTPEERTGVLKYYFVRDAKMSLASQLLKHYVVSKTQGIPWASTKLTRDSHKKPIYLSQSGEQPVYFNVSHQAGIVALAAVTDYPAGFGPVDVGVDVVCVNERADRDHKMIQTQGWGTFVDMHADVFGRSEAADLKDVSLAGQPRHIIDANLRKFYALWCLREAYVKMTGEALLAEWLNDLEFKSLRAPVPALNEVQTAGDAQDTIIREHEVLFKGKKVDDANICLRSLGKDYMTCTAVRTPKAKDDALRWDFGPFETIDISIILEHAETMGSLQGSGL</sequence>
<dbReference type="SUPFAM" id="SSF56214">
    <property type="entry name" value="4'-phosphopantetheinyl transferase"/>
    <property type="match status" value="2"/>
</dbReference>
<dbReference type="Gene3D" id="3.90.470.20">
    <property type="entry name" value="4'-phosphopantetheinyl transferase domain"/>
    <property type="match status" value="2"/>
</dbReference>
<dbReference type="Pfam" id="PF01648">
    <property type="entry name" value="ACPS"/>
    <property type="match status" value="1"/>
</dbReference>
<evidence type="ECO:0000259" key="4">
    <source>
        <dbReference type="Pfam" id="PF22624"/>
    </source>
</evidence>
<dbReference type="GO" id="GO:0019878">
    <property type="term" value="P:lysine biosynthetic process via aminoadipic acid"/>
    <property type="evidence" value="ECO:0007669"/>
    <property type="project" value="TreeGrafter"/>
</dbReference>
<dbReference type="GO" id="GO:0000287">
    <property type="term" value="F:magnesium ion binding"/>
    <property type="evidence" value="ECO:0007669"/>
    <property type="project" value="InterPro"/>
</dbReference>
<evidence type="ECO:0000256" key="2">
    <source>
        <dbReference type="ARBA" id="ARBA00022679"/>
    </source>
</evidence>
<dbReference type="GO" id="GO:0005829">
    <property type="term" value="C:cytosol"/>
    <property type="evidence" value="ECO:0007669"/>
    <property type="project" value="TreeGrafter"/>
</dbReference>
<dbReference type="PANTHER" id="PTHR12215:SF10">
    <property type="entry name" value="L-AMINOADIPATE-SEMIALDEHYDE DEHYDROGENASE-PHOSPHOPANTETHEINYL TRANSFERASE"/>
    <property type="match status" value="1"/>
</dbReference>
<dbReference type="InterPro" id="IPR050559">
    <property type="entry name" value="P-Pant_transferase_sf"/>
</dbReference>
<evidence type="ECO:0000313" key="5">
    <source>
        <dbReference type="EMBL" id="KAI1854339.1"/>
    </source>
</evidence>
<dbReference type="EC" id="2.7.8.7" evidence="1"/>
<dbReference type="GO" id="GO:0008897">
    <property type="term" value="F:holo-[acyl-carrier-protein] synthase activity"/>
    <property type="evidence" value="ECO:0007669"/>
    <property type="project" value="UniProtKB-EC"/>
</dbReference>
<dbReference type="InterPro" id="IPR037143">
    <property type="entry name" value="4-PPantetheinyl_Trfase_dom_sf"/>
</dbReference>
<evidence type="ECO:0000259" key="3">
    <source>
        <dbReference type="Pfam" id="PF01648"/>
    </source>
</evidence>
<protein>
    <recommendedName>
        <fullName evidence="1">holo-[acyl-carrier-protein] synthase</fullName>
        <ecNumber evidence="1">2.7.8.7</ecNumber>
    </recommendedName>
</protein>
<reference evidence="5" key="1">
    <citation type="submission" date="2021-03" db="EMBL/GenBank/DDBJ databases">
        <title>Revisited historic fungal species revealed as producer of novel bioactive compounds through whole genome sequencing and comparative genomics.</title>
        <authorList>
            <person name="Vignolle G.A."/>
            <person name="Hochenegger N."/>
            <person name="Mach R.L."/>
            <person name="Mach-Aigner A.R."/>
            <person name="Javad Rahimi M."/>
            <person name="Salim K.A."/>
            <person name="Chan C.M."/>
            <person name="Lim L.B.L."/>
            <person name="Cai F."/>
            <person name="Druzhinina I.S."/>
            <person name="U'Ren J.M."/>
            <person name="Derntl C."/>
        </authorList>
    </citation>
    <scope>NUCLEOTIDE SEQUENCE</scope>
    <source>
        <strain evidence="5">TUCIM 5799</strain>
    </source>
</reference>
<accession>A0A9P9WA15</accession>
<feature type="domain" description="4'-phosphopantetheinyl transferase N-terminal" evidence="4">
    <location>
        <begin position="35"/>
        <end position="118"/>
    </location>
</feature>
<evidence type="ECO:0000313" key="6">
    <source>
        <dbReference type="Proteomes" id="UP000829685"/>
    </source>
</evidence>
<feature type="domain" description="4'-phosphopantetheinyl transferase" evidence="3">
    <location>
        <begin position="130"/>
        <end position="237"/>
    </location>
</feature>
<dbReference type="AlphaFoldDB" id="A0A9P9WA15"/>